<feature type="transmembrane region" description="Helical" evidence="1">
    <location>
        <begin position="172"/>
        <end position="195"/>
    </location>
</feature>
<organism evidence="2 3">
    <name type="scientific">Dialister micraerophilus UPII 345-E</name>
    <dbReference type="NCBI Taxonomy" id="910314"/>
    <lineage>
        <taxon>Bacteria</taxon>
        <taxon>Bacillati</taxon>
        <taxon>Bacillota</taxon>
        <taxon>Negativicutes</taxon>
        <taxon>Veillonellales</taxon>
        <taxon>Veillonellaceae</taxon>
        <taxon>Dialister</taxon>
    </lineage>
</organism>
<dbReference type="eggNOG" id="COG4684">
    <property type="taxonomic scope" value="Bacteria"/>
</dbReference>
<evidence type="ECO:0008006" key="4">
    <source>
        <dbReference type="Google" id="ProtNLM"/>
    </source>
</evidence>
<feature type="transmembrane region" description="Helical" evidence="1">
    <location>
        <begin position="65"/>
        <end position="85"/>
    </location>
</feature>
<dbReference type="AlphaFoldDB" id="E4L7Z7"/>
<dbReference type="GO" id="GO:0022857">
    <property type="term" value="F:transmembrane transporter activity"/>
    <property type="evidence" value="ECO:0007669"/>
    <property type="project" value="InterPro"/>
</dbReference>
<keyword evidence="1" id="KW-0812">Transmembrane</keyword>
<accession>E4L7Z7</accession>
<evidence type="ECO:0000313" key="3">
    <source>
        <dbReference type="Proteomes" id="UP000004594"/>
    </source>
</evidence>
<dbReference type="Gene3D" id="1.10.1760.20">
    <property type="match status" value="1"/>
</dbReference>
<dbReference type="EMBL" id="AENT01000010">
    <property type="protein sequence ID" value="EFR43091.1"/>
    <property type="molecule type" value="Genomic_DNA"/>
</dbReference>
<evidence type="ECO:0000313" key="2">
    <source>
        <dbReference type="EMBL" id="EFR43091.1"/>
    </source>
</evidence>
<feature type="transmembrane region" description="Helical" evidence="1">
    <location>
        <begin position="20"/>
        <end position="44"/>
    </location>
</feature>
<proteinExistence type="predicted"/>
<feature type="transmembrane region" description="Helical" evidence="1">
    <location>
        <begin position="97"/>
        <end position="119"/>
    </location>
</feature>
<dbReference type="RefSeq" id="WP_007554157.1">
    <property type="nucleotide sequence ID" value="NZ_AENT01000010.1"/>
</dbReference>
<dbReference type="Pfam" id="PF12822">
    <property type="entry name" value="ECF_trnsprt"/>
    <property type="match status" value="1"/>
</dbReference>
<comment type="caution">
    <text evidence="2">The sequence shown here is derived from an EMBL/GenBank/DDBJ whole genome shotgun (WGS) entry which is preliminary data.</text>
</comment>
<dbReference type="Proteomes" id="UP000004594">
    <property type="component" value="Unassembled WGS sequence"/>
</dbReference>
<reference evidence="2 3" key="1">
    <citation type="submission" date="2010-11" db="EMBL/GenBank/DDBJ databases">
        <authorList>
            <person name="Durkin A.S."/>
            <person name="Madupu R."/>
            <person name="Torralba M."/>
            <person name="Gillis M."/>
            <person name="Methe B."/>
            <person name="Sutton G."/>
            <person name="Nelson K.E."/>
        </authorList>
    </citation>
    <scope>NUCLEOTIDE SEQUENCE [LARGE SCALE GENOMIC DNA]</scope>
    <source>
        <strain evidence="2 3">UPII 345-E</strain>
    </source>
</reference>
<dbReference type="OrthoDB" id="9813540at2"/>
<evidence type="ECO:0000256" key="1">
    <source>
        <dbReference type="SAM" id="Phobius"/>
    </source>
</evidence>
<protein>
    <recommendedName>
        <fullName evidence="4">Thiamine transporter protein (Thia_YuaJ)</fullName>
    </recommendedName>
</protein>
<name>E4L7Z7_9FIRM</name>
<gene>
    <name evidence="2" type="ORF">HMPREF9220_0838</name>
</gene>
<sequence length="204" mass="22025">MEKTCIVNKQKHFFSVRQLTISAILSGLTIFLGLTGYGFVPLVFMNATVLHIPTIIGTLVGGPKVGVAVGFLFGLFSFIQSIRAPSLLLQFALTESIIYDAFICIVPRMCICVAVWTVYKYFKGNETVRVCLAAVLGTVTNTVLFLGTWFVLIGKTYSLAKGIPISTTFSLLTGIVAMNGIPEALLSGLIVTPIIKALKKAIKN</sequence>
<feature type="transmembrane region" description="Helical" evidence="1">
    <location>
        <begin position="131"/>
        <end position="152"/>
    </location>
</feature>
<keyword evidence="1" id="KW-1133">Transmembrane helix</keyword>
<keyword evidence="1" id="KW-0472">Membrane</keyword>
<dbReference type="InterPro" id="IPR024529">
    <property type="entry name" value="ECF_trnsprt_substrate-spec"/>
</dbReference>